<dbReference type="InterPro" id="IPR012677">
    <property type="entry name" value="Nucleotide-bd_a/b_plait_sf"/>
</dbReference>
<evidence type="ECO:0000256" key="2">
    <source>
        <dbReference type="PROSITE-ProRule" id="PRU00176"/>
    </source>
</evidence>
<dbReference type="GO" id="GO:0003729">
    <property type="term" value="F:mRNA binding"/>
    <property type="evidence" value="ECO:0007669"/>
    <property type="project" value="TreeGrafter"/>
</dbReference>
<evidence type="ECO:0000259" key="3">
    <source>
        <dbReference type="PROSITE" id="PS50102"/>
    </source>
</evidence>
<evidence type="ECO:0000256" key="1">
    <source>
        <dbReference type="ARBA" id="ARBA00022884"/>
    </source>
</evidence>
<name>A0A2S7Y9Y6_BEABA</name>
<evidence type="ECO:0000313" key="5">
    <source>
        <dbReference type="Proteomes" id="UP000237441"/>
    </source>
</evidence>
<reference evidence="4 5" key="1">
    <citation type="submission" date="2016-07" db="EMBL/GenBank/DDBJ databases">
        <title>Comparative genomics of the entomopathogenic fungus Beauveria bassiana.</title>
        <authorList>
            <person name="Valero Jimenez C.A."/>
            <person name="Zwaan B.J."/>
            <person name="Van Kan J.A."/>
            <person name="Takken W."/>
            <person name="Debets A.J."/>
            <person name="Schoustra S.E."/>
            <person name="Koenraadt C.J."/>
        </authorList>
    </citation>
    <scope>NUCLEOTIDE SEQUENCE [LARGE SCALE GENOMIC DNA]</scope>
    <source>
        <strain evidence="4 5">ARSEF 8028</strain>
    </source>
</reference>
<dbReference type="EMBL" id="JRHA01000003">
    <property type="protein sequence ID" value="PQK12955.1"/>
    <property type="molecule type" value="Genomic_DNA"/>
</dbReference>
<proteinExistence type="predicted"/>
<dbReference type="SMART" id="SM00360">
    <property type="entry name" value="RRM"/>
    <property type="match status" value="1"/>
</dbReference>
<dbReference type="InterPro" id="IPR035979">
    <property type="entry name" value="RBD_domain_sf"/>
</dbReference>
<feature type="domain" description="RRM" evidence="3">
    <location>
        <begin position="10"/>
        <end position="88"/>
    </location>
</feature>
<organism evidence="4 5">
    <name type="scientific">Beauveria bassiana</name>
    <name type="common">White muscardine disease fungus</name>
    <name type="synonym">Tritirachium shiotae</name>
    <dbReference type="NCBI Taxonomy" id="176275"/>
    <lineage>
        <taxon>Eukaryota</taxon>
        <taxon>Fungi</taxon>
        <taxon>Dikarya</taxon>
        <taxon>Ascomycota</taxon>
        <taxon>Pezizomycotina</taxon>
        <taxon>Sordariomycetes</taxon>
        <taxon>Hypocreomycetidae</taxon>
        <taxon>Hypocreales</taxon>
        <taxon>Cordycipitaceae</taxon>
        <taxon>Beauveria</taxon>
    </lineage>
</organism>
<dbReference type="AlphaFoldDB" id="A0A2S7Y9Y6"/>
<dbReference type="Proteomes" id="UP000237441">
    <property type="component" value="Unassembled WGS sequence"/>
</dbReference>
<gene>
    <name evidence="4" type="ORF">BB8028_0003g15700</name>
</gene>
<dbReference type="Pfam" id="PF00076">
    <property type="entry name" value="RRM_1"/>
    <property type="match status" value="1"/>
</dbReference>
<accession>A0A2S7Y9Y6</accession>
<dbReference type="PANTHER" id="PTHR48025:SF1">
    <property type="entry name" value="RRM DOMAIN-CONTAINING PROTEIN"/>
    <property type="match status" value="1"/>
</dbReference>
<protein>
    <recommendedName>
        <fullName evidence="3">RRM domain-containing protein</fullName>
    </recommendedName>
</protein>
<dbReference type="PROSITE" id="PS50102">
    <property type="entry name" value="RRM"/>
    <property type="match status" value="1"/>
</dbReference>
<dbReference type="Gene3D" id="3.30.70.330">
    <property type="match status" value="1"/>
</dbReference>
<dbReference type="PANTHER" id="PTHR48025">
    <property type="entry name" value="OS02G0815200 PROTEIN"/>
    <property type="match status" value="1"/>
</dbReference>
<dbReference type="InterPro" id="IPR000504">
    <property type="entry name" value="RRM_dom"/>
</dbReference>
<evidence type="ECO:0000313" key="4">
    <source>
        <dbReference type="EMBL" id="PQK12955.1"/>
    </source>
</evidence>
<dbReference type="InterPro" id="IPR050502">
    <property type="entry name" value="Euk_RNA-bind_prot"/>
</dbReference>
<dbReference type="OrthoDB" id="439808at2759"/>
<keyword evidence="1 2" id="KW-0694">RNA-binding</keyword>
<comment type="caution">
    <text evidence="4">The sequence shown here is derived from an EMBL/GenBank/DDBJ whole genome shotgun (WGS) entry which is preliminary data.</text>
</comment>
<sequence length="105" mass="11403">METSKNRIHGRLYVGGLSYTVDDDELRALLSPFGQVEFVKVVRDFNSGRSKGFGFVEMATMEEAKEAVDKLQGSIYEGGTITVSFASSEDASQGVDGLLSQSIDK</sequence>
<dbReference type="SUPFAM" id="SSF54928">
    <property type="entry name" value="RNA-binding domain, RBD"/>
    <property type="match status" value="1"/>
</dbReference>